<dbReference type="Gene3D" id="3.60.21.10">
    <property type="match status" value="1"/>
</dbReference>
<feature type="domain" description="Calcineurin-like phosphoesterase" evidence="6">
    <location>
        <begin position="28"/>
        <end position="232"/>
    </location>
</feature>
<dbReference type="GO" id="GO:0016020">
    <property type="term" value="C:membrane"/>
    <property type="evidence" value="ECO:0007669"/>
    <property type="project" value="GOC"/>
</dbReference>
<protein>
    <submittedName>
        <fullName evidence="7">Metallophosphoesterase family protein</fullName>
    </submittedName>
</protein>
<keyword evidence="2" id="KW-0997">Cell inner membrane</keyword>
<dbReference type="Pfam" id="PF00149">
    <property type="entry name" value="Metallophos"/>
    <property type="match status" value="1"/>
</dbReference>
<evidence type="ECO:0000256" key="3">
    <source>
        <dbReference type="ARBA" id="ARBA00022723"/>
    </source>
</evidence>
<reference evidence="7" key="2">
    <citation type="journal article" date="2021" name="PeerJ">
        <title>Extensive microbial diversity within the chicken gut microbiome revealed by metagenomics and culture.</title>
        <authorList>
            <person name="Gilroy R."/>
            <person name="Ravi A."/>
            <person name="Getino M."/>
            <person name="Pursley I."/>
            <person name="Horton D.L."/>
            <person name="Alikhan N.F."/>
            <person name="Baker D."/>
            <person name="Gharbi K."/>
            <person name="Hall N."/>
            <person name="Watson M."/>
            <person name="Adriaenssens E.M."/>
            <person name="Foster-Nyarko E."/>
            <person name="Jarju S."/>
            <person name="Secka A."/>
            <person name="Antonio M."/>
            <person name="Oren A."/>
            <person name="Chaudhuri R.R."/>
            <person name="La Ragione R."/>
            <person name="Hildebrand F."/>
            <person name="Pallen M.J."/>
        </authorList>
    </citation>
    <scope>NUCLEOTIDE SEQUENCE</scope>
    <source>
        <strain evidence="7">ChiSjej1B19-3389</strain>
    </source>
</reference>
<dbReference type="GO" id="GO:0046872">
    <property type="term" value="F:metal ion binding"/>
    <property type="evidence" value="ECO:0007669"/>
    <property type="project" value="UniProtKB-KW"/>
</dbReference>
<dbReference type="InterPro" id="IPR029052">
    <property type="entry name" value="Metallo-depent_PP-like"/>
</dbReference>
<keyword evidence="3" id="KW-0479">Metal-binding</keyword>
<gene>
    <name evidence="7" type="ORF">IAD32_08460</name>
</gene>
<dbReference type="GO" id="GO:0008758">
    <property type="term" value="F:UDP-2,3-diacylglucosamine hydrolase activity"/>
    <property type="evidence" value="ECO:0007669"/>
    <property type="project" value="TreeGrafter"/>
</dbReference>
<comment type="caution">
    <text evidence="7">The sequence shown here is derived from an EMBL/GenBank/DDBJ whole genome shotgun (WGS) entry which is preliminary data.</text>
</comment>
<proteinExistence type="predicted"/>
<accession>A0A9D0ZJ24</accession>
<dbReference type="InterPro" id="IPR004843">
    <property type="entry name" value="Calcineurin-like_PHP"/>
</dbReference>
<dbReference type="InterPro" id="IPR043461">
    <property type="entry name" value="LpxH-like"/>
</dbReference>
<reference evidence="7" key="1">
    <citation type="submission" date="2020-10" db="EMBL/GenBank/DDBJ databases">
        <authorList>
            <person name="Gilroy R."/>
        </authorList>
    </citation>
    <scope>NUCLEOTIDE SEQUENCE</scope>
    <source>
        <strain evidence="7">ChiSjej1B19-3389</strain>
    </source>
</reference>
<keyword evidence="1" id="KW-1003">Cell membrane</keyword>
<sequence length="298" mass="34432">MSAVAKRLEEVYQRAKILPFNKHSKMILMSDCHRGQGNTGDNFLANQTLFFGALDYYYQHGFIYIELGDGDELWENRKIRPIIETHSETFLLMSQFYKEKRLYMLYGNHDIVKRRKSFPDRHCNNFYCDCAKCSTPLFPGINMHEGLILENTEDKHRLFLVHGHQGSYLNDLFWPFARFLVRYVWRPLELIGFIAPTGAGRPHAKKEKIEQKIASFANDSRRIVIAGHTHRPVFPSPGKGLYFNDGSCVHPHAITGIEIENNALTLVKWAVRTKMDGTMYVGRQILEGPVPIADFYTT</sequence>
<dbReference type="EMBL" id="DVFW01000045">
    <property type="protein sequence ID" value="HIQ81295.1"/>
    <property type="molecule type" value="Genomic_DNA"/>
</dbReference>
<name>A0A9D0ZJ24_9FIRM</name>
<organism evidence="7 8">
    <name type="scientific">Candidatus Scatavimonas merdigallinarum</name>
    <dbReference type="NCBI Taxonomy" id="2840914"/>
    <lineage>
        <taxon>Bacteria</taxon>
        <taxon>Bacillati</taxon>
        <taxon>Bacillota</taxon>
        <taxon>Clostridia</taxon>
        <taxon>Eubacteriales</taxon>
        <taxon>Oscillospiraceae</taxon>
        <taxon>Oscillospiraceae incertae sedis</taxon>
        <taxon>Candidatus Scatavimonas</taxon>
    </lineage>
</organism>
<evidence type="ECO:0000256" key="1">
    <source>
        <dbReference type="ARBA" id="ARBA00022475"/>
    </source>
</evidence>
<evidence type="ECO:0000256" key="5">
    <source>
        <dbReference type="ARBA" id="ARBA00023211"/>
    </source>
</evidence>
<keyword evidence="4" id="KW-0472">Membrane</keyword>
<dbReference type="PANTHER" id="PTHR34990:SF2">
    <property type="entry name" value="BLL8164 PROTEIN"/>
    <property type="match status" value="1"/>
</dbReference>
<keyword evidence="5" id="KW-0464">Manganese</keyword>
<dbReference type="AlphaFoldDB" id="A0A9D0ZJ24"/>
<dbReference type="GO" id="GO:0009245">
    <property type="term" value="P:lipid A biosynthetic process"/>
    <property type="evidence" value="ECO:0007669"/>
    <property type="project" value="TreeGrafter"/>
</dbReference>
<evidence type="ECO:0000259" key="6">
    <source>
        <dbReference type="Pfam" id="PF00149"/>
    </source>
</evidence>
<dbReference type="Proteomes" id="UP000886787">
    <property type="component" value="Unassembled WGS sequence"/>
</dbReference>
<evidence type="ECO:0000256" key="2">
    <source>
        <dbReference type="ARBA" id="ARBA00022519"/>
    </source>
</evidence>
<dbReference type="PANTHER" id="PTHR34990">
    <property type="entry name" value="UDP-2,3-DIACYLGLUCOSAMINE HYDROLASE-RELATED"/>
    <property type="match status" value="1"/>
</dbReference>
<evidence type="ECO:0000256" key="4">
    <source>
        <dbReference type="ARBA" id="ARBA00023136"/>
    </source>
</evidence>
<evidence type="ECO:0000313" key="8">
    <source>
        <dbReference type="Proteomes" id="UP000886787"/>
    </source>
</evidence>
<evidence type="ECO:0000313" key="7">
    <source>
        <dbReference type="EMBL" id="HIQ81295.1"/>
    </source>
</evidence>
<dbReference type="SUPFAM" id="SSF56300">
    <property type="entry name" value="Metallo-dependent phosphatases"/>
    <property type="match status" value="1"/>
</dbReference>